<dbReference type="InterPro" id="IPR000859">
    <property type="entry name" value="CUB_dom"/>
</dbReference>
<evidence type="ECO:0000313" key="5">
    <source>
        <dbReference type="Proteomes" id="UP001174909"/>
    </source>
</evidence>
<feature type="compositionally biased region" description="Pro residues" evidence="2">
    <location>
        <begin position="261"/>
        <end position="274"/>
    </location>
</feature>
<dbReference type="Proteomes" id="UP001174909">
    <property type="component" value="Unassembled WGS sequence"/>
</dbReference>
<reference evidence="4" key="1">
    <citation type="submission" date="2023-03" db="EMBL/GenBank/DDBJ databases">
        <authorList>
            <person name="Steffen K."/>
            <person name="Cardenas P."/>
        </authorList>
    </citation>
    <scope>NUCLEOTIDE SEQUENCE</scope>
</reference>
<name>A0AA35W6N7_GEOBA</name>
<dbReference type="EMBL" id="CASHTH010000658">
    <property type="protein sequence ID" value="CAI8006041.1"/>
    <property type="molecule type" value="Genomic_DNA"/>
</dbReference>
<dbReference type="InterPro" id="IPR035914">
    <property type="entry name" value="Sperma_CUB_dom_sf"/>
</dbReference>
<dbReference type="AlphaFoldDB" id="A0AA35W6N7"/>
<dbReference type="Pfam" id="PF00431">
    <property type="entry name" value="CUB"/>
    <property type="match status" value="1"/>
</dbReference>
<comment type="caution">
    <text evidence="4">The sequence shown here is derived from an EMBL/GenBank/DDBJ whole genome shotgun (WGS) entry which is preliminary data.</text>
</comment>
<evidence type="ECO:0000313" key="4">
    <source>
        <dbReference type="EMBL" id="CAI8006041.1"/>
    </source>
</evidence>
<feature type="domain" description="CUB" evidence="3">
    <location>
        <begin position="130"/>
        <end position="238"/>
    </location>
</feature>
<evidence type="ECO:0000256" key="1">
    <source>
        <dbReference type="ARBA" id="ARBA00023157"/>
    </source>
</evidence>
<dbReference type="Gene3D" id="2.60.120.290">
    <property type="entry name" value="Spermadhesin, CUB domain"/>
    <property type="match status" value="1"/>
</dbReference>
<feature type="non-terminal residue" evidence="4">
    <location>
        <position position="1"/>
    </location>
</feature>
<sequence>AYVVRCARVSGRRYFCACEDFSVPVHERPAGESGKFTVAGTRCLSTMQDRILTLFFLIVVTQFCAAQQGNSRCLLSRLSCPSKFADMTDKYYVYFTKLRSIRCNSTTVTCCERPRKPNFVAPKPITTVGTENTKIIYSPGFIRRKAYPNELYVEYNINCKEGDQAFFSLTYFRLQGKECGDGMCEDFITVDRGDDGFGTQEVCGNSTNPTLVLQLQQSGNFKVKFRTSESNRYPGFEMYIICFPNPKGTGRRKRSCNNHPTTPPPPPPTDPVPTPRELIELNKMNDVLFNAIPESDDISFEDIEDFSGAGSGTVSDPGTEFIIEDQRMREACSENVSLVAERNLRARNPILRQQARSLQALLNQRREAGNDIFTFICSFMNNSLRCRVDNGFAPAVINGSYCTPNGGCRRKCDPFHGEFSSDDQSVTIEAINCDGQSATVTATRGRSG</sequence>
<proteinExistence type="predicted"/>
<evidence type="ECO:0000259" key="3">
    <source>
        <dbReference type="Pfam" id="PF00431"/>
    </source>
</evidence>
<organism evidence="4 5">
    <name type="scientific">Geodia barretti</name>
    <name type="common">Barrett's horny sponge</name>
    <dbReference type="NCBI Taxonomy" id="519541"/>
    <lineage>
        <taxon>Eukaryota</taxon>
        <taxon>Metazoa</taxon>
        <taxon>Porifera</taxon>
        <taxon>Demospongiae</taxon>
        <taxon>Heteroscleromorpha</taxon>
        <taxon>Tetractinellida</taxon>
        <taxon>Astrophorina</taxon>
        <taxon>Geodiidae</taxon>
        <taxon>Geodia</taxon>
    </lineage>
</organism>
<gene>
    <name evidence="4" type="ORF">GBAR_LOCUS4538</name>
</gene>
<feature type="region of interest" description="Disordered" evidence="2">
    <location>
        <begin position="251"/>
        <end position="275"/>
    </location>
</feature>
<keyword evidence="5" id="KW-1185">Reference proteome</keyword>
<accession>A0AA35W6N7</accession>
<dbReference type="SUPFAM" id="SSF49854">
    <property type="entry name" value="Spermadhesin, CUB domain"/>
    <property type="match status" value="1"/>
</dbReference>
<protein>
    <recommendedName>
        <fullName evidence="3">CUB domain-containing protein</fullName>
    </recommendedName>
</protein>
<evidence type="ECO:0000256" key="2">
    <source>
        <dbReference type="SAM" id="MobiDB-lite"/>
    </source>
</evidence>
<keyword evidence="1" id="KW-1015">Disulfide bond</keyword>